<dbReference type="AlphaFoldDB" id="A0A2H0BKS7"/>
<keyword evidence="2" id="KW-0472">Membrane</keyword>
<proteinExistence type="inferred from homology"/>
<evidence type="ECO:0000256" key="1">
    <source>
        <dbReference type="ARBA" id="ARBA00006464"/>
    </source>
</evidence>
<organism evidence="4 5">
    <name type="scientific">Candidatus Vogelbacteria bacterium CG22_combo_CG10-13_8_21_14_all_37_9</name>
    <dbReference type="NCBI Taxonomy" id="1975046"/>
    <lineage>
        <taxon>Bacteria</taxon>
        <taxon>Candidatus Vogeliibacteriota</taxon>
    </lineage>
</organism>
<dbReference type="Pfam" id="PF02397">
    <property type="entry name" value="Bac_transf"/>
    <property type="match status" value="1"/>
</dbReference>
<dbReference type="PANTHER" id="PTHR30576:SF0">
    <property type="entry name" value="UNDECAPRENYL-PHOSPHATE N-ACETYLGALACTOSAMINYL 1-PHOSPHATE TRANSFERASE-RELATED"/>
    <property type="match status" value="1"/>
</dbReference>
<sequence length="241" mass="28552">DFYQLIFKDVRFLSVDSLYEDIFERVPLSLIDERWFLQNITSRPKFVYDFLKRMIDFLIALPLALLSIFFYFLVFGLQFIFDRGPLFSIQRRVGEKNQTIRLFKFRTMDKADDGGVWHEANKNKVTKLGVWLRKTRLDELPQLLNVLWGDISLVGPRPEFAEPVKKYSTEIPFYNVRHLVKPGLSGWAQVYQENHPHHGLDFDETRTKLSYDLFYLKNRNLWLDIAIALKTVKILILSKGK</sequence>
<dbReference type="EMBL" id="PCSX01000025">
    <property type="protein sequence ID" value="PIP58204.1"/>
    <property type="molecule type" value="Genomic_DNA"/>
</dbReference>
<feature type="non-terminal residue" evidence="4">
    <location>
        <position position="1"/>
    </location>
</feature>
<dbReference type="Proteomes" id="UP000229334">
    <property type="component" value="Unassembled WGS sequence"/>
</dbReference>
<reference evidence="4 5" key="1">
    <citation type="submission" date="2017-09" db="EMBL/GenBank/DDBJ databases">
        <title>Depth-based differentiation of microbial function through sediment-hosted aquifers and enrichment of novel symbionts in the deep terrestrial subsurface.</title>
        <authorList>
            <person name="Probst A.J."/>
            <person name="Ladd B."/>
            <person name="Jarett J.K."/>
            <person name="Geller-Mcgrath D.E."/>
            <person name="Sieber C.M."/>
            <person name="Emerson J.B."/>
            <person name="Anantharaman K."/>
            <person name="Thomas B.C."/>
            <person name="Malmstrom R."/>
            <person name="Stieglmeier M."/>
            <person name="Klingl A."/>
            <person name="Woyke T."/>
            <person name="Ryan C.M."/>
            <person name="Banfield J.F."/>
        </authorList>
    </citation>
    <scope>NUCLEOTIDE SEQUENCE [LARGE SCALE GENOMIC DNA]</scope>
    <source>
        <strain evidence="4">CG22_combo_CG10-13_8_21_14_all_37_9</strain>
    </source>
</reference>
<accession>A0A2H0BKS7</accession>
<evidence type="ECO:0000256" key="2">
    <source>
        <dbReference type="SAM" id="Phobius"/>
    </source>
</evidence>
<evidence type="ECO:0000313" key="4">
    <source>
        <dbReference type="EMBL" id="PIP58204.1"/>
    </source>
</evidence>
<name>A0A2H0BKS7_9BACT</name>
<dbReference type="InterPro" id="IPR003362">
    <property type="entry name" value="Bact_transf"/>
</dbReference>
<keyword evidence="2" id="KW-0812">Transmembrane</keyword>
<feature type="transmembrane region" description="Helical" evidence="2">
    <location>
        <begin position="57"/>
        <end position="81"/>
    </location>
</feature>
<comment type="caution">
    <text evidence="4">The sequence shown here is derived from an EMBL/GenBank/DDBJ whole genome shotgun (WGS) entry which is preliminary data.</text>
</comment>
<comment type="similarity">
    <text evidence="1">Belongs to the bacterial sugar transferase family.</text>
</comment>
<evidence type="ECO:0000259" key="3">
    <source>
        <dbReference type="Pfam" id="PF02397"/>
    </source>
</evidence>
<protein>
    <recommendedName>
        <fullName evidence="3">Bacterial sugar transferase domain-containing protein</fullName>
    </recommendedName>
</protein>
<dbReference type="PANTHER" id="PTHR30576">
    <property type="entry name" value="COLANIC BIOSYNTHESIS UDP-GLUCOSE LIPID CARRIER TRANSFERASE"/>
    <property type="match status" value="1"/>
</dbReference>
<gene>
    <name evidence="4" type="ORF">COX02_01575</name>
</gene>
<feature type="domain" description="Bacterial sugar transferase" evidence="3">
    <location>
        <begin position="52"/>
        <end position="235"/>
    </location>
</feature>
<keyword evidence="2" id="KW-1133">Transmembrane helix</keyword>
<evidence type="ECO:0000313" key="5">
    <source>
        <dbReference type="Proteomes" id="UP000229334"/>
    </source>
</evidence>
<dbReference type="GO" id="GO:0016780">
    <property type="term" value="F:phosphotransferase activity, for other substituted phosphate groups"/>
    <property type="evidence" value="ECO:0007669"/>
    <property type="project" value="TreeGrafter"/>
</dbReference>